<keyword evidence="1" id="KW-0812">Transmembrane</keyword>
<dbReference type="Proteomes" id="UP001164803">
    <property type="component" value="Chromosome"/>
</dbReference>
<reference evidence="2" key="1">
    <citation type="submission" date="2022-08" db="EMBL/GenBank/DDBJ databases">
        <title>Alicyclobacillus dauci DSM2870, complete genome.</title>
        <authorList>
            <person name="Wang Q."/>
            <person name="Cai R."/>
            <person name="Wang Z."/>
        </authorList>
    </citation>
    <scope>NUCLEOTIDE SEQUENCE</scope>
    <source>
        <strain evidence="2">DSM 28700</strain>
    </source>
</reference>
<evidence type="ECO:0008006" key="4">
    <source>
        <dbReference type="Google" id="ProtNLM"/>
    </source>
</evidence>
<dbReference type="PROSITE" id="PS51257">
    <property type="entry name" value="PROKAR_LIPOPROTEIN"/>
    <property type="match status" value="1"/>
</dbReference>
<evidence type="ECO:0000256" key="1">
    <source>
        <dbReference type="SAM" id="Phobius"/>
    </source>
</evidence>
<name>A0ABY6Z9Q0_9BACL</name>
<feature type="transmembrane region" description="Helical" evidence="1">
    <location>
        <begin position="12"/>
        <end position="38"/>
    </location>
</feature>
<accession>A0ABY6Z9Q0</accession>
<evidence type="ECO:0000313" key="2">
    <source>
        <dbReference type="EMBL" id="WAH38984.1"/>
    </source>
</evidence>
<keyword evidence="1" id="KW-0472">Membrane</keyword>
<sequence length="132" mass="14386">MTRAGQMQEGSVLLSVLSYVLVISILLSSMVYACQLFLVADNRQLQSVQSYAVARSIALTVLKRVQAGQAMQDQVLNVTDSTVHIQTVSSADQTSVKVEAQLGDVTDTVSFIYDTIAHRIRVWQDNGPGVVE</sequence>
<dbReference type="RefSeq" id="WP_268046608.1">
    <property type="nucleotide sequence ID" value="NZ_CP104064.1"/>
</dbReference>
<gene>
    <name evidence="2" type="ORF">NZD86_11130</name>
</gene>
<protein>
    <recommendedName>
        <fullName evidence="4">TadE-like protein</fullName>
    </recommendedName>
</protein>
<organism evidence="2 3">
    <name type="scientific">Alicyclobacillus dauci</name>
    <dbReference type="NCBI Taxonomy" id="1475485"/>
    <lineage>
        <taxon>Bacteria</taxon>
        <taxon>Bacillati</taxon>
        <taxon>Bacillota</taxon>
        <taxon>Bacilli</taxon>
        <taxon>Bacillales</taxon>
        <taxon>Alicyclobacillaceae</taxon>
        <taxon>Alicyclobacillus</taxon>
    </lineage>
</organism>
<keyword evidence="1" id="KW-1133">Transmembrane helix</keyword>
<proteinExistence type="predicted"/>
<dbReference type="EMBL" id="CP104064">
    <property type="protein sequence ID" value="WAH38984.1"/>
    <property type="molecule type" value="Genomic_DNA"/>
</dbReference>
<keyword evidence="3" id="KW-1185">Reference proteome</keyword>
<evidence type="ECO:0000313" key="3">
    <source>
        <dbReference type="Proteomes" id="UP001164803"/>
    </source>
</evidence>